<evidence type="ECO:0000313" key="2">
    <source>
        <dbReference type="Proteomes" id="UP001154114"/>
    </source>
</evidence>
<sequence length="111" mass="13120">MQVIGASKWPIIYKSHHHLIALIPFYLGSKRNAHSSFFLPFSHIRCHTIIFSFFIHIISYTVHPSFLWPSPSSPSINIHTHHSLRHMSLIPPHHMFIPRQTISFHFFRNRC</sequence>
<reference evidence="1" key="1">
    <citation type="submission" date="2021-12" db="EMBL/GenBank/DDBJ databases">
        <authorList>
            <person name="King R."/>
        </authorList>
    </citation>
    <scope>NUCLEOTIDE SEQUENCE</scope>
</reference>
<evidence type="ECO:0000313" key="1">
    <source>
        <dbReference type="EMBL" id="CAD0200680.1"/>
    </source>
</evidence>
<organism evidence="1 2">
    <name type="scientific">Chrysodeixis includens</name>
    <name type="common">Soybean looper</name>
    <name type="synonym">Pseudoplusia includens</name>
    <dbReference type="NCBI Taxonomy" id="689277"/>
    <lineage>
        <taxon>Eukaryota</taxon>
        <taxon>Metazoa</taxon>
        <taxon>Ecdysozoa</taxon>
        <taxon>Arthropoda</taxon>
        <taxon>Hexapoda</taxon>
        <taxon>Insecta</taxon>
        <taxon>Pterygota</taxon>
        <taxon>Neoptera</taxon>
        <taxon>Endopterygota</taxon>
        <taxon>Lepidoptera</taxon>
        <taxon>Glossata</taxon>
        <taxon>Ditrysia</taxon>
        <taxon>Noctuoidea</taxon>
        <taxon>Noctuidae</taxon>
        <taxon>Plusiinae</taxon>
        <taxon>Chrysodeixis</taxon>
    </lineage>
</organism>
<protein>
    <submittedName>
        <fullName evidence="1">Uncharacterized protein</fullName>
    </submittedName>
</protein>
<name>A0A9N8L2I1_CHRIL</name>
<gene>
    <name evidence="1" type="ORF">CINC_LOCUS2364</name>
</gene>
<dbReference type="AlphaFoldDB" id="A0A9N8L2I1"/>
<accession>A0A9N8L2I1</accession>
<dbReference type="Proteomes" id="UP001154114">
    <property type="component" value="Chromosome 13"/>
</dbReference>
<keyword evidence="2" id="KW-1185">Reference proteome</keyword>
<proteinExistence type="predicted"/>
<dbReference type="EMBL" id="LR824016">
    <property type="protein sequence ID" value="CAD0200680.1"/>
    <property type="molecule type" value="Genomic_DNA"/>
</dbReference>